<reference evidence="1" key="1">
    <citation type="submission" date="2011-01" db="EMBL/GenBank/DDBJ databases">
        <title>Complete sequence of plasmid of Thermovibrio ammonificans HB-1.</title>
        <authorList>
            <consortium name="US DOE Joint Genome Institute"/>
            <person name="Lucas S."/>
            <person name="Copeland A."/>
            <person name="Lapidus A."/>
            <person name="Cheng J.-F."/>
            <person name="Goodwin L."/>
            <person name="Pitluck S."/>
            <person name="Davenport K."/>
            <person name="Detter J.C."/>
            <person name="Han C."/>
            <person name="Tapia R."/>
            <person name="Land M."/>
            <person name="Hauser L."/>
            <person name="Kyrpides N."/>
            <person name="Ivanova N."/>
            <person name="Ovchinnikova G."/>
            <person name="Vetriani C."/>
            <person name="Woyke T."/>
        </authorList>
    </citation>
    <scope>NUCLEOTIDE SEQUENCE [LARGE SCALE GENOMIC DNA]</scope>
    <source>
        <strain evidence="1">HB-1</strain>
        <plasmid evidence="1">pTHEAM01</plasmid>
    </source>
</reference>
<protein>
    <submittedName>
        <fullName evidence="1">Uncharacterized protein</fullName>
    </submittedName>
</protein>
<accession>E8T704</accession>
<dbReference type="Proteomes" id="UP000006362">
    <property type="component" value="Plasmid pTHEAM01"/>
</dbReference>
<keyword evidence="2" id="KW-1185">Reference proteome</keyword>
<proteinExistence type="predicted"/>
<dbReference type="HOGENOM" id="CLU_1854270_0_0_0"/>
<dbReference type="RefSeq" id="WP_013524929.1">
    <property type="nucleotide sequence ID" value="NC_014917.1"/>
</dbReference>
<dbReference type="AlphaFoldDB" id="E8T704"/>
<dbReference type="EMBL" id="CP002445">
    <property type="protein sequence ID" value="ADU97725.1"/>
    <property type="molecule type" value="Genomic_DNA"/>
</dbReference>
<keyword evidence="1" id="KW-0614">Plasmid</keyword>
<organism evidence="1 2">
    <name type="scientific">Thermovibrio ammonificans (strain DSM 15698 / JCM 12110 / HB-1)</name>
    <dbReference type="NCBI Taxonomy" id="648996"/>
    <lineage>
        <taxon>Bacteria</taxon>
        <taxon>Pseudomonadati</taxon>
        <taxon>Aquificota</taxon>
        <taxon>Aquificia</taxon>
        <taxon>Desulfurobacteriales</taxon>
        <taxon>Desulfurobacteriaceae</taxon>
        <taxon>Thermovibrio</taxon>
    </lineage>
</organism>
<dbReference type="KEGG" id="tam:Theam_1769"/>
<geneLocation type="plasmid" evidence="1 2">
    <name>pTHEAM01</name>
</geneLocation>
<gene>
    <name evidence="1" type="ordered locus">Theam_1769</name>
</gene>
<evidence type="ECO:0000313" key="2">
    <source>
        <dbReference type="Proteomes" id="UP000006362"/>
    </source>
</evidence>
<sequence length="138" mass="16159">MAEKLLSRELHNEVFRLFYEGYEGRTLPSSLYTFACNRVVEEIDEVEEFFYHKGLEGLVVELKEGVSASPDLARRIEKVFWNAVRDGEAYRRWKRERLKELILEKAGELSPEMPLKKALEAVNEISRLVGELNVEVRR</sequence>
<evidence type="ECO:0000313" key="1">
    <source>
        <dbReference type="EMBL" id="ADU97725.1"/>
    </source>
</evidence>
<name>E8T704_THEA1</name>